<dbReference type="GO" id="GO:0016787">
    <property type="term" value="F:hydrolase activity"/>
    <property type="evidence" value="ECO:0007669"/>
    <property type="project" value="UniProtKB-KW"/>
</dbReference>
<evidence type="ECO:0000256" key="1">
    <source>
        <dbReference type="ARBA" id="ARBA00008129"/>
    </source>
</evidence>
<proteinExistence type="inferred from homology"/>
<dbReference type="RefSeq" id="WP_171216904.1">
    <property type="nucleotide sequence ID" value="NZ_JABEPP010000001.1"/>
</dbReference>
<organism evidence="3 4">
    <name type="scientific">Enterovirga aerilata</name>
    <dbReference type="NCBI Taxonomy" id="2730920"/>
    <lineage>
        <taxon>Bacteria</taxon>
        <taxon>Pseudomonadati</taxon>
        <taxon>Pseudomonadota</taxon>
        <taxon>Alphaproteobacteria</taxon>
        <taxon>Hyphomicrobiales</taxon>
        <taxon>Methylobacteriaceae</taxon>
        <taxon>Enterovirga</taxon>
    </lineage>
</organism>
<reference evidence="3 4" key="1">
    <citation type="submission" date="2020-04" db="EMBL/GenBank/DDBJ databases">
        <title>Enterovirga sp. isolate from soil.</title>
        <authorList>
            <person name="Chea S."/>
            <person name="Kim D.-U."/>
        </authorList>
    </citation>
    <scope>NUCLEOTIDE SEQUENCE [LARGE SCALE GENOMIC DNA]</scope>
    <source>
        <strain evidence="3 4">DB1703</strain>
    </source>
</reference>
<evidence type="ECO:0000313" key="4">
    <source>
        <dbReference type="Proteomes" id="UP000564885"/>
    </source>
</evidence>
<dbReference type="PANTHER" id="PTHR46044:SF1">
    <property type="entry name" value="CN HYDROLASE DOMAIN-CONTAINING PROTEIN"/>
    <property type="match status" value="1"/>
</dbReference>
<dbReference type="InterPro" id="IPR036526">
    <property type="entry name" value="C-N_Hydrolase_sf"/>
</dbReference>
<dbReference type="PROSITE" id="PS50263">
    <property type="entry name" value="CN_HYDROLASE"/>
    <property type="match status" value="1"/>
</dbReference>
<dbReference type="EMBL" id="JABEPP010000001">
    <property type="protein sequence ID" value="NNM71442.1"/>
    <property type="molecule type" value="Genomic_DNA"/>
</dbReference>
<dbReference type="AlphaFoldDB" id="A0A849HWG1"/>
<keyword evidence="4" id="KW-1185">Reference proteome</keyword>
<dbReference type="Gene3D" id="3.60.110.10">
    <property type="entry name" value="Carbon-nitrogen hydrolase"/>
    <property type="match status" value="1"/>
</dbReference>
<dbReference type="PANTHER" id="PTHR46044">
    <property type="entry name" value="NITRILASE"/>
    <property type="match status" value="1"/>
</dbReference>
<comment type="caution">
    <text evidence="3">The sequence shown here is derived from an EMBL/GenBank/DDBJ whole genome shotgun (WGS) entry which is preliminary data.</text>
</comment>
<dbReference type="InterPro" id="IPR003010">
    <property type="entry name" value="C-N_Hydrolase"/>
</dbReference>
<protein>
    <submittedName>
        <fullName evidence="3">Carbon-nitrogen hydrolase family protein</fullName>
    </submittedName>
</protein>
<keyword evidence="3" id="KW-0378">Hydrolase</keyword>
<name>A0A849HWG1_9HYPH</name>
<accession>A0A849HWG1</accession>
<dbReference type="Pfam" id="PF00795">
    <property type="entry name" value="CN_hydrolase"/>
    <property type="match status" value="1"/>
</dbReference>
<evidence type="ECO:0000313" key="3">
    <source>
        <dbReference type="EMBL" id="NNM71442.1"/>
    </source>
</evidence>
<gene>
    <name evidence="3" type="ORF">HJG44_03400</name>
</gene>
<dbReference type="CDD" id="cd07564">
    <property type="entry name" value="nitrilases_CHs"/>
    <property type="match status" value="1"/>
</dbReference>
<comment type="similarity">
    <text evidence="1">Belongs to the carbon-nitrogen hydrolase superfamily. Nitrilase family.</text>
</comment>
<dbReference type="Proteomes" id="UP000564885">
    <property type="component" value="Unassembled WGS sequence"/>
</dbReference>
<evidence type="ECO:0000259" key="2">
    <source>
        <dbReference type="PROSITE" id="PS50263"/>
    </source>
</evidence>
<feature type="domain" description="CN hydrolase" evidence="2">
    <location>
        <begin position="2"/>
        <end position="276"/>
    </location>
</feature>
<dbReference type="InterPro" id="IPR044149">
    <property type="entry name" value="Nitrilases_CHs"/>
</dbReference>
<dbReference type="SUPFAM" id="SSF56317">
    <property type="entry name" value="Carbon-nitrogen hydrolase"/>
    <property type="match status" value="1"/>
</dbReference>
<sequence length="315" mass="33803">MVTFTIAAAHGSSILLDRAGSLAKACDFIREAGRQGVRLLCFPEAFVPGFPYWINLYPPGRQHGVHHLYWQHSVDVPDGDLAPVLDAARMARVNVVLGISERAGGTMYNSQVFVAEDGTLLGRHRKLQPTFAERMLWGQGDGSTLRVFDMPVGKVGGLICYEHMMNLARQALIAQGLQIHCASWPTFASTRGRGGAFDATVETLMKAHALTGQCFVVLAENPVTGQYLDAMEAVLGPQQELVPGGGFSAIYGPNGTCLAGPHTGSEERLVAAEIDLDAIARAKVLVDAAGHYARPEILRLVVDGREQTGIDILGS</sequence>